<organism evidence="5 6">
    <name type="scientific">Rubripirellula obstinata</name>
    <dbReference type="NCBI Taxonomy" id="406547"/>
    <lineage>
        <taxon>Bacteria</taxon>
        <taxon>Pseudomonadati</taxon>
        <taxon>Planctomycetota</taxon>
        <taxon>Planctomycetia</taxon>
        <taxon>Pirellulales</taxon>
        <taxon>Pirellulaceae</taxon>
        <taxon>Rubripirellula</taxon>
    </lineage>
</organism>
<evidence type="ECO:0000256" key="1">
    <source>
        <dbReference type="SAM" id="MobiDB-lite"/>
    </source>
</evidence>
<accession>A0A5B1CKL6</accession>
<reference evidence="5 6" key="1">
    <citation type="submission" date="2019-08" db="EMBL/GenBank/DDBJ databases">
        <title>Deep-cultivation of Planctomycetes and their phenomic and genomic characterization uncovers novel biology.</title>
        <authorList>
            <person name="Wiegand S."/>
            <person name="Jogler M."/>
            <person name="Boedeker C."/>
            <person name="Pinto D."/>
            <person name="Vollmers J."/>
            <person name="Rivas-Marin E."/>
            <person name="Kohn T."/>
            <person name="Peeters S.H."/>
            <person name="Heuer A."/>
            <person name="Rast P."/>
            <person name="Oberbeckmann S."/>
            <person name="Bunk B."/>
            <person name="Jeske O."/>
            <person name="Meyerdierks A."/>
            <person name="Storesund J.E."/>
            <person name="Kallscheuer N."/>
            <person name="Luecker S."/>
            <person name="Lage O.M."/>
            <person name="Pohl T."/>
            <person name="Merkel B.J."/>
            <person name="Hornburger P."/>
            <person name="Mueller R.-W."/>
            <person name="Bruemmer F."/>
            <person name="Labrenz M."/>
            <person name="Spormann A.M."/>
            <person name="Op Den Camp H."/>
            <person name="Overmann J."/>
            <person name="Amann R."/>
            <person name="Jetten M.S.M."/>
            <person name="Mascher T."/>
            <person name="Medema M.H."/>
            <person name="Devos D.P."/>
            <person name="Kaster A.-K."/>
            <person name="Ovreas L."/>
            <person name="Rohde M."/>
            <person name="Galperin M.Y."/>
            <person name="Jogler C."/>
        </authorList>
    </citation>
    <scope>NUCLEOTIDE SEQUENCE [LARGE SCALE GENOMIC DNA]</scope>
    <source>
        <strain evidence="5 6">LF1</strain>
    </source>
</reference>
<proteinExistence type="predicted"/>
<dbReference type="Proteomes" id="UP000322699">
    <property type="component" value="Unassembled WGS sequence"/>
</dbReference>
<dbReference type="EMBL" id="VRLW01000001">
    <property type="protein sequence ID" value="KAA1260080.1"/>
    <property type="molecule type" value="Genomic_DNA"/>
</dbReference>
<dbReference type="PANTHER" id="PTHR11731:SF118">
    <property type="entry name" value="BLR1971 PROTEIN"/>
    <property type="match status" value="1"/>
</dbReference>
<dbReference type="Gene3D" id="3.40.50.1820">
    <property type="entry name" value="alpha/beta hydrolase"/>
    <property type="match status" value="1"/>
</dbReference>
<dbReference type="SUPFAM" id="SSF53474">
    <property type="entry name" value="alpha/beta-Hydrolases"/>
    <property type="match status" value="1"/>
</dbReference>
<dbReference type="InterPro" id="IPR002469">
    <property type="entry name" value="Peptidase_S9B_N"/>
</dbReference>
<dbReference type="GO" id="GO:0008236">
    <property type="term" value="F:serine-type peptidase activity"/>
    <property type="evidence" value="ECO:0007669"/>
    <property type="project" value="InterPro"/>
</dbReference>
<dbReference type="Gene3D" id="2.60.40.780">
    <property type="entry name" value="von Hippel-Lindau disease tumour suppressor, beta domain"/>
    <property type="match status" value="1"/>
</dbReference>
<sequence>MLCWIGLDGSTAMAAETINLQIKPRWSDDGNFWFVRQTEDGEREVVDVNVDDGSMKVRKDGRLTDRPAGLIGGPIPKSILENIDDTEIKFVNKTEQPVTTFWITSSGEQVQYATIQPGKTSAQHTFVGHAWIVKGKNGDFYGSIVAEGLGGRAVAKEVFPLVEAKRFKKRSSARGRSQRPMLEAKGWQLRVDDGQLQKRSKDADSSSWDSIDSVNSLVGEDCSLLTPRVSPDERYLVMWKKTAAEKTLVATIESSPKGGGLAVLRQRPYPLPGDDFDQFELIVCDTEDWQPISLDTPVFDFGRPSIRFHGDHDLLIEKVDRGHQRFRLFRINPDSKTVTTPIDEQTDTFIWTAHGPFRRPVTYLNDADHVIYSSEKSGWRHLYWVDLSGEAEPTAITSGEFVVRELIHVDEENQTVDIVISGYHDDQDPYHRHLARASFDGQNFDVLTDGDGEHQWSFSPNRDHVVVSYSRVDSPPIHELRNANDGQLLATLSKAKRIADPGETLSQLPTVFSAKGRDGETDIWGFITFPDDYDPSSGKKYPVIESIYAGPHSSHVPKRFRGSPPYKDLNDLGFIVVKIDGMGTANRSKAFHDVCWHNLKDAGFPDRIAWMKAAAEKFPGMDLTRVGIYGTSAGGQNAMGALLFHGDFYKAAMGSCGCHDNRMDKASWNEQWMGYPVGPHYAQSSNVDNAHRLQGDLLLIVGELDTNVPPESTLRVVDALIKADKDFDFLMIPGMGHSGGGDYGWRRTKEFFCRSLMPEMGKPESETSAAVQPESKQSSASEKKKSPSSVLNPSVLKPSVLNFSVPTPQQLALTPPESVWQKRQTRFQADWGSLSRKLPTRLSPHRLTQLNHFLSEWEKRLADSSDSDPILDELRVEVGELRGQLDADAVAAMDVIDRAAVMGQIVERCDWFRRGKPLDYPALAATMGEWGESLKSLSPEKARVSKPLAKNLAQQFRSWNTFYAKYDPSFDWWCADVATDASKQLAAWAKQQSAEIPKHESLAIADAWQSVAALNDASEFPKMTSSQMLPPVTVANEKPGGEPEAIFANILRDYQTGLAELEKDASRKQGFLTQWQDSLTKMQRKDVEFSRWSVSDQVDYHLILRDIETRLARIDFDKSSSSVVRSSDGSGIIGIAVGRERLLTELRAEFIDATPERLIEMAEQGLEECHREMKELARKMGHGDDWLAAVDAMKNVHVAPGKQPELIDQTAQDSIDFIRDNQWLTIDPLAQSSWRMQMMSPQRQRVNPFFTGGEVISISFPTAEMNASEKKQSMRGNNIPFVRATVHHELIPGHHLQHFQMARHATHRQGFSTPFWLEGWAVYWEFLLYESGFADEPVFGASPEAQKLGFLVWRAHRYARIIFSLRFHLRQMSPDQCIDFLVANVGFDRRNSTAEVRRSVGPDYPPLYQAAYMIGALQLRELSQEWVSQGRPLIEFHDGVMQHGSLPIALVKPLLWNTSLEREQAPAMQFPQ</sequence>
<protein>
    <submittedName>
        <fullName evidence="5">Prolyl tripeptidyl peptidase</fullName>
        <ecNumber evidence="5">3.4.14.12</ecNumber>
    </submittedName>
</protein>
<evidence type="ECO:0000259" key="4">
    <source>
        <dbReference type="Pfam" id="PF01847"/>
    </source>
</evidence>
<dbReference type="GO" id="GO:0006508">
    <property type="term" value="P:proteolysis"/>
    <property type="evidence" value="ECO:0007669"/>
    <property type="project" value="InterPro"/>
</dbReference>
<evidence type="ECO:0000259" key="2">
    <source>
        <dbReference type="Pfam" id="PF00326"/>
    </source>
</evidence>
<feature type="domain" description="Peptidase S9 prolyl oligopeptidase catalytic" evidence="2">
    <location>
        <begin position="569"/>
        <end position="740"/>
    </location>
</feature>
<dbReference type="Pfam" id="PF00326">
    <property type="entry name" value="Peptidase_S9"/>
    <property type="match status" value="1"/>
</dbReference>
<dbReference type="SUPFAM" id="SSF82171">
    <property type="entry name" value="DPP6 N-terminal domain-like"/>
    <property type="match status" value="1"/>
</dbReference>
<name>A0A5B1CKL6_9BACT</name>
<gene>
    <name evidence="5" type="primary">ptpA_1</name>
    <name evidence="5" type="ORF">LF1_26190</name>
</gene>
<dbReference type="EC" id="3.4.14.12" evidence="5"/>
<evidence type="ECO:0000313" key="5">
    <source>
        <dbReference type="EMBL" id="KAA1260080.1"/>
    </source>
</evidence>
<evidence type="ECO:0000313" key="6">
    <source>
        <dbReference type="Proteomes" id="UP000322699"/>
    </source>
</evidence>
<dbReference type="InterPro" id="IPR037140">
    <property type="entry name" value="VHL_beta_dom_sf"/>
</dbReference>
<dbReference type="Pfam" id="PF00930">
    <property type="entry name" value="DPPIV_N"/>
    <property type="match status" value="1"/>
</dbReference>
<dbReference type="InterPro" id="IPR001375">
    <property type="entry name" value="Peptidase_S9_cat"/>
</dbReference>
<feature type="domain" description="Dipeptidylpeptidase IV N-terminal" evidence="3">
    <location>
        <begin position="230"/>
        <end position="476"/>
    </location>
</feature>
<keyword evidence="5" id="KW-0378">Hydrolase</keyword>
<dbReference type="Gene3D" id="2.140.10.30">
    <property type="entry name" value="Dipeptidylpeptidase IV, N-terminal domain"/>
    <property type="match status" value="1"/>
</dbReference>
<dbReference type="InterPro" id="IPR050278">
    <property type="entry name" value="Serine_Prot_S9B/DPPIV"/>
</dbReference>
<comment type="caution">
    <text evidence="5">The sequence shown here is derived from an EMBL/GenBank/DDBJ whole genome shotgun (WGS) entry which is preliminary data.</text>
</comment>
<dbReference type="PANTHER" id="PTHR11731">
    <property type="entry name" value="PROTEASE FAMILY S9B,C DIPEPTIDYL-PEPTIDASE IV-RELATED"/>
    <property type="match status" value="1"/>
</dbReference>
<keyword evidence="6" id="KW-1185">Reference proteome</keyword>
<dbReference type="InterPro" id="IPR029058">
    <property type="entry name" value="AB_hydrolase_fold"/>
</dbReference>
<evidence type="ECO:0000259" key="3">
    <source>
        <dbReference type="Pfam" id="PF00930"/>
    </source>
</evidence>
<feature type="region of interest" description="Disordered" evidence="1">
    <location>
        <begin position="760"/>
        <end position="791"/>
    </location>
</feature>
<dbReference type="InterPro" id="IPR010281">
    <property type="entry name" value="DUF885"/>
</dbReference>
<dbReference type="Pfam" id="PF01847">
    <property type="entry name" value="VHL"/>
    <property type="match status" value="1"/>
</dbReference>
<feature type="domain" description="von Hippel-Lindau disease tumour suppressor beta" evidence="4">
    <location>
        <begin position="87"/>
        <end position="134"/>
    </location>
</feature>
<dbReference type="Pfam" id="PF05960">
    <property type="entry name" value="DUF885"/>
    <property type="match status" value="1"/>
</dbReference>
<dbReference type="InterPro" id="IPR024053">
    <property type="entry name" value="VHL_beta_dom"/>
</dbReference>